<comment type="caution">
    <text evidence="1">The sequence shown here is derived from an EMBL/GenBank/DDBJ whole genome shotgun (WGS) entry which is preliminary data.</text>
</comment>
<dbReference type="Proteomes" id="UP000197138">
    <property type="component" value="Unassembled WGS sequence"/>
</dbReference>
<gene>
    <name evidence="1" type="ORF">CDL15_Pgr015260</name>
</gene>
<name>A0A218VZB8_PUNGR</name>
<protein>
    <submittedName>
        <fullName evidence="1">Uncharacterized protein</fullName>
    </submittedName>
</protein>
<dbReference type="EMBL" id="MTKT01005556">
    <property type="protein sequence ID" value="OWM65835.1"/>
    <property type="molecule type" value="Genomic_DNA"/>
</dbReference>
<evidence type="ECO:0000313" key="1">
    <source>
        <dbReference type="EMBL" id="OWM65835.1"/>
    </source>
</evidence>
<reference evidence="2" key="1">
    <citation type="journal article" date="2017" name="Plant J.">
        <title>The pomegranate (Punica granatum L.) genome and the genomics of punicalagin biosynthesis.</title>
        <authorList>
            <person name="Qin G."/>
            <person name="Xu C."/>
            <person name="Ming R."/>
            <person name="Tang H."/>
            <person name="Guyot R."/>
            <person name="Kramer E.M."/>
            <person name="Hu Y."/>
            <person name="Yi X."/>
            <person name="Qi Y."/>
            <person name="Xu X."/>
            <person name="Gao Z."/>
            <person name="Pan H."/>
            <person name="Jian J."/>
            <person name="Tian Y."/>
            <person name="Yue Z."/>
            <person name="Xu Y."/>
        </authorList>
    </citation>
    <scope>NUCLEOTIDE SEQUENCE [LARGE SCALE GENOMIC DNA]</scope>
    <source>
        <strain evidence="2">cv. Dabenzi</strain>
    </source>
</reference>
<organism evidence="1 2">
    <name type="scientific">Punica granatum</name>
    <name type="common">Pomegranate</name>
    <dbReference type="NCBI Taxonomy" id="22663"/>
    <lineage>
        <taxon>Eukaryota</taxon>
        <taxon>Viridiplantae</taxon>
        <taxon>Streptophyta</taxon>
        <taxon>Embryophyta</taxon>
        <taxon>Tracheophyta</taxon>
        <taxon>Spermatophyta</taxon>
        <taxon>Magnoliopsida</taxon>
        <taxon>eudicotyledons</taxon>
        <taxon>Gunneridae</taxon>
        <taxon>Pentapetalae</taxon>
        <taxon>rosids</taxon>
        <taxon>malvids</taxon>
        <taxon>Myrtales</taxon>
        <taxon>Lythraceae</taxon>
        <taxon>Punica</taxon>
    </lineage>
</organism>
<sequence>MVRSLTNNSMLPVFPRSSVNPIFGDSNRLTSLEILQSKLAQEVWGYPLKDQPIDLRGYSRSDMQA</sequence>
<proteinExistence type="predicted"/>
<dbReference type="AlphaFoldDB" id="A0A218VZB8"/>
<accession>A0A218VZB8</accession>
<evidence type="ECO:0000313" key="2">
    <source>
        <dbReference type="Proteomes" id="UP000197138"/>
    </source>
</evidence>